<evidence type="ECO:0000313" key="2">
    <source>
        <dbReference type="Proteomes" id="UP000323380"/>
    </source>
</evidence>
<dbReference type="RefSeq" id="WP_148344116.1">
    <property type="nucleotide sequence ID" value="NZ_VSFG01000001.1"/>
</dbReference>
<name>A0A5D0NWE5_9ACTN</name>
<protein>
    <recommendedName>
        <fullName evidence="3">Leucine-rich repeat domain-containing protein</fullName>
    </recommendedName>
</protein>
<reference evidence="1 2" key="1">
    <citation type="submission" date="2019-08" db="EMBL/GenBank/DDBJ databases">
        <title>Actinomadura sp. nov. CYP1-5 isolated from mountain soil.</title>
        <authorList>
            <person name="Songsumanus A."/>
            <person name="Kuncharoen N."/>
            <person name="Kudo T."/>
            <person name="Yuki M."/>
            <person name="Igarashi Y."/>
            <person name="Tanasupawat S."/>
        </authorList>
    </citation>
    <scope>NUCLEOTIDE SEQUENCE [LARGE SCALE GENOMIC DNA]</scope>
    <source>
        <strain evidence="1 2">JCM 14158</strain>
    </source>
</reference>
<organism evidence="1 2">
    <name type="scientific">Actinomadura chibensis</name>
    <dbReference type="NCBI Taxonomy" id="392828"/>
    <lineage>
        <taxon>Bacteria</taxon>
        <taxon>Bacillati</taxon>
        <taxon>Actinomycetota</taxon>
        <taxon>Actinomycetes</taxon>
        <taxon>Streptosporangiales</taxon>
        <taxon>Thermomonosporaceae</taxon>
        <taxon>Actinomadura</taxon>
    </lineage>
</organism>
<evidence type="ECO:0000313" key="1">
    <source>
        <dbReference type="EMBL" id="TYB48767.1"/>
    </source>
</evidence>
<evidence type="ECO:0008006" key="3">
    <source>
        <dbReference type="Google" id="ProtNLM"/>
    </source>
</evidence>
<sequence length="88" mass="9772">MCPSGFRMLRLMPGYRPKVRTRLDLSVLTGIKGLETITLAYTGDIVSLRPLRELPALREVRIRADILDGDLSPLDDLPADAVVARPDE</sequence>
<dbReference type="EMBL" id="VSFG01000001">
    <property type="protein sequence ID" value="TYB48767.1"/>
    <property type="molecule type" value="Genomic_DNA"/>
</dbReference>
<comment type="caution">
    <text evidence="1">The sequence shown here is derived from an EMBL/GenBank/DDBJ whole genome shotgun (WGS) entry which is preliminary data.</text>
</comment>
<accession>A0A5D0NWE5</accession>
<proteinExistence type="predicted"/>
<dbReference type="AlphaFoldDB" id="A0A5D0NWE5"/>
<gene>
    <name evidence="1" type="ORF">FXF69_06240</name>
</gene>
<keyword evidence="2" id="KW-1185">Reference proteome</keyword>
<dbReference type="Proteomes" id="UP000323380">
    <property type="component" value="Unassembled WGS sequence"/>
</dbReference>